<dbReference type="SUPFAM" id="SSF57016">
    <property type="entry name" value="Plant lectins/antimicrobial peptides"/>
    <property type="match status" value="1"/>
</dbReference>
<comment type="caution">
    <text evidence="5">Lacks conserved residue(s) required for the propagation of feature annotation.</text>
</comment>
<dbReference type="PANTHER" id="PTHR31048">
    <property type="entry name" value="OS03G0233200 PROTEIN"/>
    <property type="match status" value="1"/>
</dbReference>
<dbReference type="CDD" id="cd09218">
    <property type="entry name" value="TLP-PA"/>
    <property type="match status" value="1"/>
</dbReference>
<dbReference type="PROSITE" id="PS50941">
    <property type="entry name" value="CHIT_BIND_I_2"/>
    <property type="match status" value="1"/>
</dbReference>
<dbReference type="AlphaFoldDB" id="R0INQ0"/>
<dbReference type="InterPro" id="IPR037176">
    <property type="entry name" value="Osmotin/thaumatin-like_sf"/>
</dbReference>
<dbReference type="Gene3D" id="3.30.60.10">
    <property type="entry name" value="Endochitinase-like"/>
    <property type="match status" value="1"/>
</dbReference>
<evidence type="ECO:0000259" key="7">
    <source>
        <dbReference type="PROSITE" id="PS50941"/>
    </source>
</evidence>
<dbReference type="CDD" id="cd00035">
    <property type="entry name" value="ChtBD1"/>
    <property type="match status" value="1"/>
</dbReference>
<feature type="disulfide bond" evidence="5">
    <location>
        <begin position="29"/>
        <end position="41"/>
    </location>
</feature>
<dbReference type="InterPro" id="IPR000726">
    <property type="entry name" value="Glyco_hydro_19_cat"/>
</dbReference>
<keyword evidence="6" id="KW-0732">Signal</keyword>
<dbReference type="Gene3D" id="3.30.20.10">
    <property type="entry name" value="Endochitinase, domain 2"/>
    <property type="match status" value="1"/>
</dbReference>
<dbReference type="Pfam" id="PF00182">
    <property type="entry name" value="Glyco_hydro_19"/>
    <property type="match status" value="1"/>
</dbReference>
<keyword evidence="9" id="KW-1185">Reference proteome</keyword>
<evidence type="ECO:0000256" key="1">
    <source>
        <dbReference type="ARBA" id="ARBA00009373"/>
    </source>
</evidence>
<dbReference type="Gene3D" id="2.60.110.10">
    <property type="entry name" value="Thaumatin"/>
    <property type="match status" value="1"/>
</dbReference>
<proteinExistence type="inferred from homology"/>
<dbReference type="SMART" id="SM00205">
    <property type="entry name" value="THN"/>
    <property type="match status" value="1"/>
</dbReference>
<feature type="signal peptide" evidence="6">
    <location>
        <begin position="1"/>
        <end position="24"/>
    </location>
</feature>
<dbReference type="InterPro" id="IPR001002">
    <property type="entry name" value="Chitin-bd_1"/>
</dbReference>
<keyword evidence="4 5" id="KW-1015">Disulfide bond</keyword>
<dbReference type="EMBL" id="KB870805">
    <property type="protein sequence ID" value="EOA40300.1"/>
    <property type="molecule type" value="Genomic_DNA"/>
</dbReference>
<reference evidence="9" key="1">
    <citation type="journal article" date="2013" name="Nat. Genet.">
        <title>The Capsella rubella genome and the genomic consequences of rapid mating system evolution.</title>
        <authorList>
            <person name="Slotte T."/>
            <person name="Hazzouri K.M."/>
            <person name="Agren J.A."/>
            <person name="Koenig D."/>
            <person name="Maumus F."/>
            <person name="Guo Y.L."/>
            <person name="Steige K."/>
            <person name="Platts A.E."/>
            <person name="Escobar J.S."/>
            <person name="Newman L.K."/>
            <person name="Wang W."/>
            <person name="Mandakova T."/>
            <person name="Vello E."/>
            <person name="Smith L.M."/>
            <person name="Henz S.R."/>
            <person name="Steffen J."/>
            <person name="Takuno S."/>
            <person name="Brandvain Y."/>
            <person name="Coop G."/>
            <person name="Andolfatto P."/>
            <person name="Hu T.T."/>
            <person name="Blanchette M."/>
            <person name="Clark R.M."/>
            <person name="Quesneville H."/>
            <person name="Nordborg M."/>
            <person name="Gaut B.S."/>
            <person name="Lysak M.A."/>
            <person name="Jenkins J."/>
            <person name="Grimwood J."/>
            <person name="Chapman J."/>
            <person name="Prochnik S."/>
            <person name="Shu S."/>
            <person name="Rokhsar D."/>
            <person name="Schmutz J."/>
            <person name="Weigel D."/>
            <person name="Wright S.I."/>
        </authorList>
    </citation>
    <scope>NUCLEOTIDE SEQUENCE [LARGE SCALE GENOMIC DNA]</scope>
    <source>
        <strain evidence="9">cv. Monte Gargano</strain>
    </source>
</reference>
<comment type="similarity">
    <text evidence="1">Belongs to the glycosyl hydrolase 19 family. Chitinase class I subfamily.</text>
</comment>
<comment type="similarity">
    <text evidence="2">Belongs to the thaumatin family.</text>
</comment>
<dbReference type="OrthoDB" id="430315at2759"/>
<dbReference type="GO" id="GO:0006032">
    <property type="term" value="P:chitin catabolic process"/>
    <property type="evidence" value="ECO:0007669"/>
    <property type="project" value="InterPro"/>
</dbReference>
<dbReference type="GO" id="GO:0016998">
    <property type="term" value="P:cell wall macromolecule catabolic process"/>
    <property type="evidence" value="ECO:0007669"/>
    <property type="project" value="InterPro"/>
</dbReference>
<dbReference type="SMART" id="SM00270">
    <property type="entry name" value="ChtBD1"/>
    <property type="match status" value="1"/>
</dbReference>
<feature type="chain" id="PRO_5004343645" description="Chitin-binding type-1 domain-containing protein" evidence="6">
    <location>
        <begin position="25"/>
        <end position="475"/>
    </location>
</feature>
<evidence type="ECO:0000256" key="3">
    <source>
        <dbReference type="ARBA" id="ARBA00022669"/>
    </source>
</evidence>
<dbReference type="KEGG" id="crb:17900704"/>
<dbReference type="FunFam" id="2.60.110.10:FF:000002">
    <property type="entry name" value="Thaumatin-like protein 1a"/>
    <property type="match status" value="1"/>
</dbReference>
<evidence type="ECO:0000256" key="2">
    <source>
        <dbReference type="ARBA" id="ARBA00010607"/>
    </source>
</evidence>
<dbReference type="GO" id="GO:0008061">
    <property type="term" value="F:chitin binding"/>
    <property type="evidence" value="ECO:0007669"/>
    <property type="project" value="UniProtKB-UniRule"/>
</dbReference>
<dbReference type="Gene3D" id="1.10.530.10">
    <property type="match status" value="1"/>
</dbReference>
<evidence type="ECO:0000313" key="9">
    <source>
        <dbReference type="Proteomes" id="UP000029121"/>
    </source>
</evidence>
<accession>R0INQ0</accession>
<dbReference type="Pfam" id="PF00314">
    <property type="entry name" value="Thaumatin"/>
    <property type="match status" value="1"/>
</dbReference>
<keyword evidence="3 5" id="KW-0147">Chitin-binding</keyword>
<evidence type="ECO:0000256" key="5">
    <source>
        <dbReference type="PROSITE-ProRule" id="PRU00261"/>
    </source>
</evidence>
<dbReference type="GO" id="GO:0004568">
    <property type="term" value="F:chitinase activity"/>
    <property type="evidence" value="ECO:0007669"/>
    <property type="project" value="InterPro"/>
</dbReference>
<dbReference type="CDD" id="cd00325">
    <property type="entry name" value="chitinase_GH19"/>
    <property type="match status" value="1"/>
</dbReference>
<dbReference type="InterPro" id="IPR017949">
    <property type="entry name" value="Thaumatin_CS"/>
</dbReference>
<dbReference type="InterPro" id="IPR023346">
    <property type="entry name" value="Lysozyme-like_dom_sf"/>
</dbReference>
<organism evidence="8 9">
    <name type="scientific">Capsella rubella</name>
    <dbReference type="NCBI Taxonomy" id="81985"/>
    <lineage>
        <taxon>Eukaryota</taxon>
        <taxon>Viridiplantae</taxon>
        <taxon>Streptophyta</taxon>
        <taxon>Embryophyta</taxon>
        <taxon>Tracheophyta</taxon>
        <taxon>Spermatophyta</taxon>
        <taxon>Magnoliopsida</taxon>
        <taxon>eudicotyledons</taxon>
        <taxon>Gunneridae</taxon>
        <taxon>Pentapetalae</taxon>
        <taxon>rosids</taxon>
        <taxon>malvids</taxon>
        <taxon>Brassicales</taxon>
        <taxon>Brassicaceae</taxon>
        <taxon>Camelineae</taxon>
        <taxon>Capsella</taxon>
    </lineage>
</organism>
<dbReference type="PROSITE" id="PS00316">
    <property type="entry name" value="THAUMATIN_1"/>
    <property type="match status" value="1"/>
</dbReference>
<evidence type="ECO:0000256" key="4">
    <source>
        <dbReference type="ARBA" id="ARBA00023157"/>
    </source>
</evidence>
<dbReference type="FunFam" id="3.30.20.10:FF:000001">
    <property type="entry name" value="Endochitinase (Chitinase)"/>
    <property type="match status" value="1"/>
</dbReference>
<evidence type="ECO:0000313" key="8">
    <source>
        <dbReference type="EMBL" id="EOA40300.1"/>
    </source>
</evidence>
<dbReference type="SUPFAM" id="SSF49870">
    <property type="entry name" value="Osmotin, thaumatin-like protein"/>
    <property type="match status" value="1"/>
</dbReference>
<feature type="domain" description="Chitin-binding type-1" evidence="7">
    <location>
        <begin position="24"/>
        <end position="59"/>
    </location>
</feature>
<dbReference type="PROSITE" id="PS51367">
    <property type="entry name" value="THAUMATIN_2"/>
    <property type="match status" value="1"/>
</dbReference>
<dbReference type="STRING" id="81985.R0INQ0"/>
<dbReference type="InterPro" id="IPR001938">
    <property type="entry name" value="Thaumatin"/>
</dbReference>
<dbReference type="SUPFAM" id="SSF53955">
    <property type="entry name" value="Lysozyme-like"/>
    <property type="match status" value="1"/>
</dbReference>
<name>R0INQ0_9BRAS</name>
<dbReference type="Proteomes" id="UP000029121">
    <property type="component" value="Unassembled WGS sequence"/>
</dbReference>
<dbReference type="PROSITE" id="PS00774">
    <property type="entry name" value="CHITINASE_19_2"/>
    <property type="match status" value="1"/>
</dbReference>
<dbReference type="InterPro" id="IPR018371">
    <property type="entry name" value="Chitin-binding_1_CS"/>
</dbReference>
<dbReference type="eggNOG" id="KOG4742">
    <property type="taxonomic scope" value="Eukaryota"/>
</dbReference>
<dbReference type="PRINTS" id="PR00347">
    <property type="entry name" value="THAUMATIN"/>
</dbReference>
<dbReference type="InterPro" id="IPR036861">
    <property type="entry name" value="Endochitinase-like_sf"/>
</dbReference>
<protein>
    <recommendedName>
        <fullName evidence="7">Chitin-binding type-1 domain-containing protein</fullName>
    </recommendedName>
</protein>
<evidence type="ECO:0000256" key="6">
    <source>
        <dbReference type="SAM" id="SignalP"/>
    </source>
</evidence>
<sequence length="475" mass="52017">MPLKKISSVSLLLIFGFYYETAKSQFCGCSPVLCCSMYGYCGFTEGYCGSGCKEGPCRITKIVTQKFFDGIISNASNGCAGKKFYTRDSFIEAARTNLEFNTSVTRLEIATMFAHFTYETQHFCKIEEVNGSSYDYCDENNLQYPCAQGKKYYGRGPMQLSWNYNYGSCGQSLGLDLLREPELVGSNPTVAFRASLWFWMNNVRPVLDQGFVATIKAINSLELSSEDQSAVSARVEYYTNYCKQLGVDPGIIDLPSRLTVFTLKNKCSHTVWAATLAGRGPRLGGGGFKLTSGASQKLQAPAGWSGRFWARTGCKFDASGNGRCITGDCGGLRCNGGAVPPVTLAEFTLVGDGGKDFYDVSLVDGYNVKLGIRPYGGYGDCRYAGCITDLNANCPNELKVMGPQNNVVACKSACAVFNTDQYCCRGAFNTPETCPPTNYSRIFKEACPIAYSYAYDDQTNTFTCSRANYEITFCP</sequence>
<feature type="disulfide bond" evidence="5">
    <location>
        <begin position="34"/>
        <end position="48"/>
    </location>
</feature>
<dbReference type="PROSITE" id="PS00026">
    <property type="entry name" value="CHIT_BIND_I_1"/>
    <property type="match status" value="1"/>
</dbReference>
<gene>
    <name evidence="8" type="ORF">CARUB_v10009026mg</name>
</gene>